<protein>
    <submittedName>
        <fullName evidence="1">Uncharacterized protein</fullName>
    </submittedName>
</protein>
<keyword evidence="2" id="KW-1185">Reference proteome</keyword>
<name>A0A2N3PV74_9PROT</name>
<evidence type="ECO:0000313" key="1">
    <source>
        <dbReference type="EMBL" id="PKU24290.1"/>
    </source>
</evidence>
<dbReference type="EMBL" id="PIUM01000012">
    <property type="protein sequence ID" value="PKU24290.1"/>
    <property type="molecule type" value="Genomic_DNA"/>
</dbReference>
<organism evidence="1 2">
    <name type="scientific">Telmatospirillum siberiense</name>
    <dbReference type="NCBI Taxonomy" id="382514"/>
    <lineage>
        <taxon>Bacteria</taxon>
        <taxon>Pseudomonadati</taxon>
        <taxon>Pseudomonadota</taxon>
        <taxon>Alphaproteobacteria</taxon>
        <taxon>Rhodospirillales</taxon>
        <taxon>Rhodospirillaceae</taxon>
        <taxon>Telmatospirillum</taxon>
    </lineage>
</organism>
<reference evidence="2" key="1">
    <citation type="submission" date="2017-12" db="EMBL/GenBank/DDBJ databases">
        <title>Draft genome sequence of Telmatospirillum siberiense 26-4b1T, an acidotolerant peatland alphaproteobacterium potentially involved in sulfur cycling.</title>
        <authorList>
            <person name="Hausmann B."/>
            <person name="Pjevac P."/>
            <person name="Schreck K."/>
            <person name="Herbold C.W."/>
            <person name="Daims H."/>
            <person name="Wagner M."/>
            <person name="Pester M."/>
            <person name="Loy A."/>
        </authorList>
    </citation>
    <scope>NUCLEOTIDE SEQUENCE [LARGE SCALE GENOMIC DNA]</scope>
    <source>
        <strain evidence="2">26-4b1</strain>
    </source>
</reference>
<sequence>MVRSATDSSILILRLLWAIPTLAIGEKKKRMSKSDFNAMICRFAAMRRFLRLAGGAAAKKVSKEEADFVLT</sequence>
<dbReference type="Proteomes" id="UP000233293">
    <property type="component" value="Unassembled WGS sequence"/>
</dbReference>
<dbReference type="AlphaFoldDB" id="A0A2N3PV74"/>
<proteinExistence type="predicted"/>
<accession>A0A2N3PV74</accession>
<comment type="caution">
    <text evidence="1">The sequence shown here is derived from an EMBL/GenBank/DDBJ whole genome shotgun (WGS) entry which is preliminary data.</text>
</comment>
<gene>
    <name evidence="1" type="ORF">CWS72_11880</name>
</gene>
<evidence type="ECO:0000313" key="2">
    <source>
        <dbReference type="Proteomes" id="UP000233293"/>
    </source>
</evidence>